<dbReference type="GO" id="GO:0008289">
    <property type="term" value="F:lipid binding"/>
    <property type="evidence" value="ECO:0007669"/>
    <property type="project" value="UniProtKB-KW"/>
</dbReference>
<dbReference type="InterPro" id="IPR044562">
    <property type="entry name" value="CAR1-11"/>
</dbReference>
<dbReference type="PANTHER" id="PTHR45933:SF12">
    <property type="entry name" value="PROTEIN C2-DOMAIN ABA-RELATED 9"/>
    <property type="match status" value="1"/>
</dbReference>
<name>A0ABD1IL97_SALDI</name>
<dbReference type="InterPro" id="IPR000008">
    <property type="entry name" value="C2_dom"/>
</dbReference>
<keyword evidence="7" id="KW-0106">Calcium</keyword>
<dbReference type="Gene3D" id="2.60.40.150">
    <property type="entry name" value="C2 domain"/>
    <property type="match status" value="1"/>
</dbReference>
<dbReference type="PROSITE" id="PS50004">
    <property type="entry name" value="C2"/>
    <property type="match status" value="1"/>
</dbReference>
<dbReference type="PANTHER" id="PTHR45933">
    <property type="entry name" value="PROTEIN C2-DOMAIN ABA-RELATED 4"/>
    <property type="match status" value="1"/>
</dbReference>
<evidence type="ECO:0000256" key="9">
    <source>
        <dbReference type="ARBA" id="ARBA00023136"/>
    </source>
</evidence>
<keyword evidence="6" id="KW-0479">Metal-binding</keyword>
<dbReference type="GO" id="GO:0005886">
    <property type="term" value="C:plasma membrane"/>
    <property type="evidence" value="ECO:0007669"/>
    <property type="project" value="UniProtKB-SubCell"/>
</dbReference>
<evidence type="ECO:0000256" key="3">
    <source>
        <dbReference type="ARBA" id="ARBA00022468"/>
    </source>
</evidence>
<evidence type="ECO:0000256" key="5">
    <source>
        <dbReference type="ARBA" id="ARBA00022682"/>
    </source>
</evidence>
<reference evidence="13 14" key="1">
    <citation type="submission" date="2024-06" db="EMBL/GenBank/DDBJ databases">
        <title>A chromosome level genome sequence of Diviner's sage (Salvia divinorum).</title>
        <authorList>
            <person name="Ford S.A."/>
            <person name="Ro D.-K."/>
            <person name="Ness R.W."/>
            <person name="Phillips M.A."/>
        </authorList>
    </citation>
    <scope>NUCLEOTIDE SEQUENCE [LARGE SCALE GENOMIC DNA]</scope>
    <source>
        <strain evidence="13">SAF-2024a</strain>
        <tissue evidence="13">Leaf</tissue>
    </source>
</reference>
<protein>
    <submittedName>
        <fullName evidence="13">Protein C2-DOMAIN ABA-RELATED 10-like</fullName>
    </submittedName>
</protein>
<feature type="domain" description="C2" evidence="12">
    <location>
        <begin position="1"/>
        <end position="76"/>
    </location>
</feature>
<dbReference type="GO" id="GO:0009738">
    <property type="term" value="P:abscisic acid-activated signaling pathway"/>
    <property type="evidence" value="ECO:0007669"/>
    <property type="project" value="UniProtKB-KW"/>
</dbReference>
<evidence type="ECO:0000256" key="11">
    <source>
        <dbReference type="ARBA" id="ARBA00024037"/>
    </source>
</evidence>
<evidence type="ECO:0000313" key="14">
    <source>
        <dbReference type="Proteomes" id="UP001567538"/>
    </source>
</evidence>
<sequence>MDGLGLLRIRKVKTRVEKDNCNPVWNEDLTILIKDINAHIILRVYDNDTFTGDDMMGEAEIDIKPLVECLKMDLPDRTQLARIEPSSANWLSKESYIMWNKGKLVQPMTLILGGGVECGELHLQIQWLHLLNAN</sequence>
<evidence type="ECO:0000256" key="2">
    <source>
        <dbReference type="ARBA" id="ARBA00004236"/>
    </source>
</evidence>
<evidence type="ECO:0000256" key="7">
    <source>
        <dbReference type="ARBA" id="ARBA00022837"/>
    </source>
</evidence>
<evidence type="ECO:0000313" key="13">
    <source>
        <dbReference type="EMBL" id="KAL1568584.1"/>
    </source>
</evidence>
<dbReference type="EMBL" id="JBEAFC010000001">
    <property type="protein sequence ID" value="KAL1568584.1"/>
    <property type="molecule type" value="Genomic_DNA"/>
</dbReference>
<dbReference type="Pfam" id="PF00168">
    <property type="entry name" value="C2"/>
    <property type="match status" value="1"/>
</dbReference>
<proteinExistence type="inferred from homology"/>
<keyword evidence="10" id="KW-0539">Nucleus</keyword>
<evidence type="ECO:0000256" key="8">
    <source>
        <dbReference type="ARBA" id="ARBA00023121"/>
    </source>
</evidence>
<evidence type="ECO:0000256" key="6">
    <source>
        <dbReference type="ARBA" id="ARBA00022723"/>
    </source>
</evidence>
<dbReference type="GO" id="GO:0046872">
    <property type="term" value="F:metal ion binding"/>
    <property type="evidence" value="ECO:0007669"/>
    <property type="project" value="UniProtKB-KW"/>
</dbReference>
<comment type="caution">
    <text evidence="13">The sequence shown here is derived from an EMBL/GenBank/DDBJ whole genome shotgun (WGS) entry which is preliminary data.</text>
</comment>
<comment type="similarity">
    <text evidence="11">Belongs to the plant CAR protein family.</text>
</comment>
<dbReference type="Proteomes" id="UP001567538">
    <property type="component" value="Unassembled WGS sequence"/>
</dbReference>
<dbReference type="AlphaFoldDB" id="A0ABD1IL97"/>
<evidence type="ECO:0000256" key="4">
    <source>
        <dbReference type="ARBA" id="ARBA00022475"/>
    </source>
</evidence>
<keyword evidence="4" id="KW-1003">Cell membrane</keyword>
<accession>A0ABD1IL97</accession>
<dbReference type="GO" id="GO:0005634">
    <property type="term" value="C:nucleus"/>
    <property type="evidence" value="ECO:0007669"/>
    <property type="project" value="UniProtKB-SubCell"/>
</dbReference>
<keyword evidence="8" id="KW-0446">Lipid-binding</keyword>
<gene>
    <name evidence="13" type="ORF">AAHA92_00182</name>
</gene>
<dbReference type="SUPFAM" id="SSF49562">
    <property type="entry name" value="C2 domain (Calcium/lipid-binding domain, CaLB)"/>
    <property type="match status" value="1"/>
</dbReference>
<evidence type="ECO:0000259" key="12">
    <source>
        <dbReference type="PROSITE" id="PS50004"/>
    </source>
</evidence>
<organism evidence="13 14">
    <name type="scientific">Salvia divinorum</name>
    <name type="common">Maria pastora</name>
    <name type="synonym">Diviner's sage</name>
    <dbReference type="NCBI Taxonomy" id="28513"/>
    <lineage>
        <taxon>Eukaryota</taxon>
        <taxon>Viridiplantae</taxon>
        <taxon>Streptophyta</taxon>
        <taxon>Embryophyta</taxon>
        <taxon>Tracheophyta</taxon>
        <taxon>Spermatophyta</taxon>
        <taxon>Magnoliopsida</taxon>
        <taxon>eudicotyledons</taxon>
        <taxon>Gunneridae</taxon>
        <taxon>Pentapetalae</taxon>
        <taxon>asterids</taxon>
        <taxon>lamiids</taxon>
        <taxon>Lamiales</taxon>
        <taxon>Lamiaceae</taxon>
        <taxon>Nepetoideae</taxon>
        <taxon>Mentheae</taxon>
        <taxon>Salviinae</taxon>
        <taxon>Salvia</taxon>
        <taxon>Salvia subgen. Calosphace</taxon>
    </lineage>
</organism>
<comment type="subcellular location">
    <subcellularLocation>
        <location evidence="2">Cell membrane</location>
    </subcellularLocation>
    <subcellularLocation>
        <location evidence="1">Nucleus</location>
    </subcellularLocation>
</comment>
<keyword evidence="3" id="KW-0343">GTPase activation</keyword>
<evidence type="ECO:0000256" key="10">
    <source>
        <dbReference type="ARBA" id="ARBA00023242"/>
    </source>
</evidence>
<keyword evidence="5" id="KW-0938">Abscisic acid signaling pathway</keyword>
<keyword evidence="14" id="KW-1185">Reference proteome</keyword>
<dbReference type="GO" id="GO:0005096">
    <property type="term" value="F:GTPase activator activity"/>
    <property type="evidence" value="ECO:0007669"/>
    <property type="project" value="UniProtKB-KW"/>
</dbReference>
<keyword evidence="9" id="KW-0472">Membrane</keyword>
<evidence type="ECO:0000256" key="1">
    <source>
        <dbReference type="ARBA" id="ARBA00004123"/>
    </source>
</evidence>
<dbReference type="InterPro" id="IPR035892">
    <property type="entry name" value="C2_domain_sf"/>
</dbReference>